<name>A0ABP8M407_9BACT</name>
<comment type="similarity">
    <text evidence="1">Belongs to the MreC family.</text>
</comment>
<keyword evidence="5" id="KW-0175">Coiled coil</keyword>
<dbReference type="Gene3D" id="2.40.10.340">
    <property type="entry name" value="Rod shape-determining protein MreC, domain 1"/>
    <property type="match status" value="1"/>
</dbReference>
<dbReference type="InterPro" id="IPR007221">
    <property type="entry name" value="MreC"/>
</dbReference>
<evidence type="ECO:0000313" key="7">
    <source>
        <dbReference type="EMBL" id="GAA4444058.1"/>
    </source>
</evidence>
<keyword evidence="3" id="KW-0133">Cell shape</keyword>
<dbReference type="EMBL" id="BAABEY010000031">
    <property type="protein sequence ID" value="GAA4444058.1"/>
    <property type="molecule type" value="Genomic_DNA"/>
</dbReference>
<feature type="coiled-coil region" evidence="5">
    <location>
        <begin position="60"/>
        <end position="87"/>
    </location>
</feature>
<accession>A0ABP8M407</accession>
<dbReference type="PANTHER" id="PTHR34138:SF1">
    <property type="entry name" value="CELL SHAPE-DETERMINING PROTEIN MREC"/>
    <property type="match status" value="1"/>
</dbReference>
<comment type="caution">
    <text evidence="7">The sequence shown here is derived from an EMBL/GenBank/DDBJ whole genome shotgun (WGS) entry which is preliminary data.</text>
</comment>
<evidence type="ECO:0000256" key="4">
    <source>
        <dbReference type="ARBA" id="ARBA00032089"/>
    </source>
</evidence>
<evidence type="ECO:0000259" key="6">
    <source>
        <dbReference type="Pfam" id="PF04085"/>
    </source>
</evidence>
<reference evidence="8" key="1">
    <citation type="journal article" date="2019" name="Int. J. Syst. Evol. Microbiol.">
        <title>The Global Catalogue of Microorganisms (GCM) 10K type strain sequencing project: providing services to taxonomists for standard genome sequencing and annotation.</title>
        <authorList>
            <consortium name="The Broad Institute Genomics Platform"/>
            <consortium name="The Broad Institute Genome Sequencing Center for Infectious Disease"/>
            <person name="Wu L."/>
            <person name="Ma J."/>
        </authorList>
    </citation>
    <scope>NUCLEOTIDE SEQUENCE [LARGE SCALE GENOMIC DNA]</scope>
    <source>
        <strain evidence="8">JCM 31920</strain>
    </source>
</reference>
<dbReference type="PANTHER" id="PTHR34138">
    <property type="entry name" value="CELL SHAPE-DETERMINING PROTEIN MREC"/>
    <property type="match status" value="1"/>
</dbReference>
<dbReference type="RefSeq" id="WP_345031334.1">
    <property type="nucleotide sequence ID" value="NZ_BAABEY010000031.1"/>
</dbReference>
<dbReference type="Pfam" id="PF04085">
    <property type="entry name" value="MreC"/>
    <property type="match status" value="1"/>
</dbReference>
<evidence type="ECO:0000256" key="1">
    <source>
        <dbReference type="ARBA" id="ARBA00009369"/>
    </source>
</evidence>
<dbReference type="Proteomes" id="UP001501508">
    <property type="component" value="Unassembled WGS sequence"/>
</dbReference>
<evidence type="ECO:0000313" key="8">
    <source>
        <dbReference type="Proteomes" id="UP001501508"/>
    </source>
</evidence>
<evidence type="ECO:0000256" key="3">
    <source>
        <dbReference type="ARBA" id="ARBA00022960"/>
    </source>
</evidence>
<evidence type="ECO:0000256" key="2">
    <source>
        <dbReference type="ARBA" id="ARBA00013855"/>
    </source>
</evidence>
<dbReference type="InterPro" id="IPR055342">
    <property type="entry name" value="MreC_beta-barrel_core"/>
</dbReference>
<organism evidence="7 8">
    <name type="scientific">Ravibacter arvi</name>
    <dbReference type="NCBI Taxonomy" id="2051041"/>
    <lineage>
        <taxon>Bacteria</taxon>
        <taxon>Pseudomonadati</taxon>
        <taxon>Bacteroidota</taxon>
        <taxon>Cytophagia</taxon>
        <taxon>Cytophagales</taxon>
        <taxon>Spirosomataceae</taxon>
        <taxon>Ravibacter</taxon>
    </lineage>
</organism>
<gene>
    <name evidence="7" type="primary">mreC</name>
    <name evidence="7" type="ORF">GCM10023091_33630</name>
</gene>
<dbReference type="Gene3D" id="2.40.10.350">
    <property type="entry name" value="Rod shape-determining protein MreC, domain 2"/>
    <property type="match status" value="1"/>
</dbReference>
<dbReference type="NCBIfam" id="NF010532">
    <property type="entry name" value="PRK13922.9-3"/>
    <property type="match status" value="1"/>
</dbReference>
<sequence length="279" mass="31231">MSQLFAFISRHRSFIFFVFLQVVCFRLLVGSNTSWGVLYFNTSNWYVASVLGFANTVKEYVGMREVNRQLAEENVRLNQELTRLLQERPVQAPAGYIPDSTFASRYEYTLAKVIDIQTNMANNYLTIDKGSLDGIAPGMGVISATGVVGKVLHCSPRMSVVTSILHSRFMVSTELPGSGEIGTVVWNGKNVDEVKLLDISRFKKVEVGDTAYTSGYNQVFPPGVIVGFVKKVESPSSEASYNIDLRLSTDFRTLGYVYVIKNHMLPDLERLKENADRQP</sequence>
<dbReference type="InterPro" id="IPR042177">
    <property type="entry name" value="Cell/Rod_1"/>
</dbReference>
<keyword evidence="8" id="KW-1185">Reference proteome</keyword>
<proteinExistence type="inferred from homology"/>
<protein>
    <recommendedName>
        <fullName evidence="2">Cell shape-determining protein MreC</fullName>
    </recommendedName>
    <alternativeName>
        <fullName evidence="4">Cell shape protein MreC</fullName>
    </alternativeName>
</protein>
<feature type="domain" description="Rod shape-determining protein MreC beta-barrel core" evidence="6">
    <location>
        <begin position="113"/>
        <end position="261"/>
    </location>
</feature>
<evidence type="ECO:0000256" key="5">
    <source>
        <dbReference type="SAM" id="Coils"/>
    </source>
</evidence>
<dbReference type="InterPro" id="IPR042175">
    <property type="entry name" value="Cell/Rod_MreC_2"/>
</dbReference>